<keyword evidence="4 7" id="KW-0479">Metal-binding</keyword>
<dbReference type="InterPro" id="IPR006549">
    <property type="entry name" value="HAD-SF_hydro_IIIA"/>
</dbReference>
<evidence type="ECO:0000256" key="5">
    <source>
        <dbReference type="ARBA" id="ARBA00022801"/>
    </source>
</evidence>
<dbReference type="PANTHER" id="PTHR21485">
    <property type="entry name" value="HAD SUPERFAMILY MEMBERS CMAS AND KDSC"/>
    <property type="match status" value="1"/>
</dbReference>
<dbReference type="Pfam" id="PF08282">
    <property type="entry name" value="Hydrolase_3"/>
    <property type="match status" value="1"/>
</dbReference>
<dbReference type="SFLD" id="SFLDG01138">
    <property type="entry name" value="C1.6.2:_Deoxy-d-mannose-octulo"/>
    <property type="match status" value="1"/>
</dbReference>
<evidence type="ECO:0000313" key="8">
    <source>
        <dbReference type="EMBL" id="RST72609.1"/>
    </source>
</evidence>
<name>A0A429XW86_9BACI</name>
<sequence length="176" mass="19594">MEKNEIKLIVLDVDGVLTDGKLLIGSDGVEYKSFHVKDGMGISLARFHGIKIAMITGRKSESVHIRAKELRVDFLYEGITNKEEVLDEIVTTLNISLQNVFYMGDDINDLPVIKLVGFSAAPKDAADIVKRSVSFVSHFNGGNGAVREAIEIVLSYQVDYDVLVEKYLNETIRMTQ</sequence>
<dbReference type="EMBL" id="QYTV02000008">
    <property type="protein sequence ID" value="RST72609.1"/>
    <property type="molecule type" value="Genomic_DNA"/>
</dbReference>
<dbReference type="CDD" id="cd01630">
    <property type="entry name" value="HAD_KDO-like"/>
    <property type="match status" value="1"/>
</dbReference>
<protein>
    <submittedName>
        <fullName evidence="8">HAD-IIIA family hydrolase</fullName>
    </submittedName>
</protein>
<dbReference type="GO" id="GO:0016788">
    <property type="term" value="F:hydrolase activity, acting on ester bonds"/>
    <property type="evidence" value="ECO:0007669"/>
    <property type="project" value="InterPro"/>
</dbReference>
<comment type="similarity">
    <text evidence="2">Belongs to the KdsC family.</text>
</comment>
<evidence type="ECO:0000256" key="7">
    <source>
        <dbReference type="PIRSR" id="PIRSR006118-2"/>
    </source>
</evidence>
<dbReference type="SFLD" id="SFLDS00003">
    <property type="entry name" value="Haloacid_Dehalogenase"/>
    <property type="match status" value="1"/>
</dbReference>
<dbReference type="SUPFAM" id="SSF56784">
    <property type="entry name" value="HAD-like"/>
    <property type="match status" value="1"/>
</dbReference>
<feature type="binding site" evidence="7">
    <location>
        <position position="14"/>
    </location>
    <ligand>
        <name>substrate</name>
    </ligand>
</feature>
<evidence type="ECO:0000256" key="1">
    <source>
        <dbReference type="ARBA" id="ARBA00001946"/>
    </source>
</evidence>
<dbReference type="FunFam" id="3.40.50.1000:FF:000029">
    <property type="entry name" value="3-deoxy-D-manno-octulosonate 8-phosphate phosphatase KdsC"/>
    <property type="match status" value="1"/>
</dbReference>
<dbReference type="PANTHER" id="PTHR21485:SF3">
    <property type="entry name" value="N-ACYLNEURAMINATE CYTIDYLYLTRANSFERASE"/>
    <property type="match status" value="1"/>
</dbReference>
<evidence type="ECO:0000256" key="3">
    <source>
        <dbReference type="ARBA" id="ARBA00011881"/>
    </source>
</evidence>
<keyword evidence="9" id="KW-1185">Reference proteome</keyword>
<evidence type="ECO:0000256" key="2">
    <source>
        <dbReference type="ARBA" id="ARBA00005893"/>
    </source>
</evidence>
<dbReference type="RefSeq" id="WP_126051779.1">
    <property type="nucleotide sequence ID" value="NZ_QYTV02000008.1"/>
</dbReference>
<evidence type="ECO:0000256" key="4">
    <source>
        <dbReference type="ARBA" id="ARBA00022723"/>
    </source>
</evidence>
<feature type="binding site" evidence="7">
    <location>
        <position position="105"/>
    </location>
    <ligand>
        <name>Mg(2+)</name>
        <dbReference type="ChEBI" id="CHEBI:18420"/>
    </ligand>
</feature>
<dbReference type="PIRSF" id="PIRSF006118">
    <property type="entry name" value="KDO8-P_Ptase"/>
    <property type="match status" value="1"/>
</dbReference>
<proteinExistence type="inferred from homology"/>
<comment type="subunit">
    <text evidence="3">Homotetramer.</text>
</comment>
<dbReference type="OrthoDB" id="9805604at2"/>
<evidence type="ECO:0000313" key="9">
    <source>
        <dbReference type="Proteomes" id="UP000287156"/>
    </source>
</evidence>
<keyword evidence="6 7" id="KW-0460">Magnesium</keyword>
<gene>
    <name evidence="8" type="ORF">D4T97_016075</name>
</gene>
<dbReference type="GO" id="GO:0008781">
    <property type="term" value="F:N-acylneuraminate cytidylyltransferase activity"/>
    <property type="evidence" value="ECO:0007669"/>
    <property type="project" value="TreeGrafter"/>
</dbReference>
<feature type="binding site" evidence="7">
    <location>
        <position position="12"/>
    </location>
    <ligand>
        <name>Mg(2+)</name>
        <dbReference type="ChEBI" id="CHEBI:18420"/>
    </ligand>
</feature>
<dbReference type="NCBIfam" id="TIGR01662">
    <property type="entry name" value="HAD-SF-IIIA"/>
    <property type="match status" value="1"/>
</dbReference>
<dbReference type="AlphaFoldDB" id="A0A429XW86"/>
<comment type="caution">
    <text evidence="8">The sequence shown here is derived from an EMBL/GenBank/DDBJ whole genome shotgun (WGS) entry which is preliminary data.</text>
</comment>
<dbReference type="InterPro" id="IPR023214">
    <property type="entry name" value="HAD_sf"/>
</dbReference>
<dbReference type="Proteomes" id="UP000287156">
    <property type="component" value="Unassembled WGS sequence"/>
</dbReference>
<dbReference type="InterPro" id="IPR050793">
    <property type="entry name" value="CMP-NeuNAc_synthase"/>
</dbReference>
<comment type="cofactor">
    <cofactor evidence="1 7">
        <name>Mg(2+)</name>
        <dbReference type="ChEBI" id="CHEBI:18420"/>
    </cofactor>
</comment>
<dbReference type="NCBIfam" id="TIGR01670">
    <property type="entry name" value="KdsC-phosphatas"/>
    <property type="match status" value="1"/>
</dbReference>
<reference evidence="8" key="1">
    <citation type="submission" date="2018-12" db="EMBL/GenBank/DDBJ databases">
        <authorList>
            <person name="Sun L."/>
            <person name="Chen Z."/>
        </authorList>
    </citation>
    <scope>NUCLEOTIDE SEQUENCE [LARGE SCALE GENOMIC DNA]</scope>
    <source>
        <strain evidence="8">3-2-2</strain>
    </source>
</reference>
<accession>A0A429XW86</accession>
<organism evidence="8 9">
    <name type="scientific">Siminovitchia acidinfaciens</name>
    <dbReference type="NCBI Taxonomy" id="2321395"/>
    <lineage>
        <taxon>Bacteria</taxon>
        <taxon>Bacillati</taxon>
        <taxon>Bacillota</taxon>
        <taxon>Bacilli</taxon>
        <taxon>Bacillales</taxon>
        <taxon>Bacillaceae</taxon>
        <taxon>Siminovitchia</taxon>
    </lineage>
</organism>
<dbReference type="InterPro" id="IPR010023">
    <property type="entry name" value="KdsC_fam"/>
</dbReference>
<dbReference type="GO" id="GO:0046872">
    <property type="term" value="F:metal ion binding"/>
    <property type="evidence" value="ECO:0007669"/>
    <property type="project" value="UniProtKB-KW"/>
</dbReference>
<dbReference type="InterPro" id="IPR036412">
    <property type="entry name" value="HAD-like_sf"/>
</dbReference>
<dbReference type="Gene3D" id="3.40.50.1000">
    <property type="entry name" value="HAD superfamily/HAD-like"/>
    <property type="match status" value="1"/>
</dbReference>
<keyword evidence="5 8" id="KW-0378">Hydrolase</keyword>
<dbReference type="SFLD" id="SFLDG01136">
    <property type="entry name" value="C1.6:_Phosphoserine_Phosphatas"/>
    <property type="match status" value="1"/>
</dbReference>
<evidence type="ECO:0000256" key="6">
    <source>
        <dbReference type="ARBA" id="ARBA00022842"/>
    </source>
</evidence>